<keyword evidence="2" id="KW-1185">Reference proteome</keyword>
<dbReference type="SUPFAM" id="SSF52047">
    <property type="entry name" value="RNI-like"/>
    <property type="match status" value="1"/>
</dbReference>
<organism evidence="1 2">
    <name type="scientific">Funneliformis geosporum</name>
    <dbReference type="NCBI Taxonomy" id="1117311"/>
    <lineage>
        <taxon>Eukaryota</taxon>
        <taxon>Fungi</taxon>
        <taxon>Fungi incertae sedis</taxon>
        <taxon>Mucoromycota</taxon>
        <taxon>Glomeromycotina</taxon>
        <taxon>Glomeromycetes</taxon>
        <taxon>Glomerales</taxon>
        <taxon>Glomeraceae</taxon>
        <taxon>Funneliformis</taxon>
    </lineage>
</organism>
<evidence type="ECO:0000313" key="1">
    <source>
        <dbReference type="EMBL" id="CAI2163767.1"/>
    </source>
</evidence>
<gene>
    <name evidence="1" type="ORF">FWILDA_LOCUS1233</name>
</gene>
<name>A0A9W4WI89_9GLOM</name>
<evidence type="ECO:0000313" key="2">
    <source>
        <dbReference type="Proteomes" id="UP001153678"/>
    </source>
</evidence>
<reference evidence="1" key="1">
    <citation type="submission" date="2022-08" db="EMBL/GenBank/DDBJ databases">
        <authorList>
            <person name="Kallberg Y."/>
            <person name="Tangrot J."/>
            <person name="Rosling A."/>
        </authorList>
    </citation>
    <scope>NUCLEOTIDE SEQUENCE</scope>
    <source>
        <strain evidence="1">Wild A</strain>
    </source>
</reference>
<sequence>MILPEDCIREILEYLSEDKKSLYTCLFTNRLFCKCVIPILWRDPCSVRNEPWLECLSRTNYWKILGKTIIKCFSRETKQSLLKHHVFINPSLLQQPLFNYVSYIQFISEFKTKILIIDILKDVNIKILTQYETIKRLLFNECWSLFMNQCFKIKSIRSSSIELFFKHPRSNNSLSSLSTLECWNCSREILELLKNVHTLKHLLIFVGQTNDIEPLILSQNNLKEISFYYDSSVSQFPFKNRKTIKHLSQSLKILRFDRGICLSSQIISSFINLTELEINYKSSFSEENVQILEQVSLPKLEILSLKNVRGEFLDIYARLVDNTRNSLKVIDIHCTDSSISMAPSLESIKYYLHVIKTKCPNVEILPIWLISDISLKDFEDLLESCFKIKKIIIHILNSVSNSDTVLAKPIFYLLALKSSALLNDIHLIGRWSFSNLDIQDFFELWKAMKRKPLKFNFHNNIYSHYIIKVCEFYHQQGIVDGGTINYTKPCKYY</sequence>
<dbReference type="AlphaFoldDB" id="A0A9W4WI89"/>
<comment type="caution">
    <text evidence="1">The sequence shown here is derived from an EMBL/GenBank/DDBJ whole genome shotgun (WGS) entry which is preliminary data.</text>
</comment>
<accession>A0A9W4WI89</accession>
<protein>
    <submittedName>
        <fullName evidence="1">16917_t:CDS:1</fullName>
    </submittedName>
</protein>
<proteinExistence type="predicted"/>
<dbReference type="Proteomes" id="UP001153678">
    <property type="component" value="Unassembled WGS sequence"/>
</dbReference>
<dbReference type="OrthoDB" id="2342305at2759"/>
<dbReference type="EMBL" id="CAMKVN010000110">
    <property type="protein sequence ID" value="CAI2163767.1"/>
    <property type="molecule type" value="Genomic_DNA"/>
</dbReference>